<evidence type="ECO:0000259" key="1">
    <source>
        <dbReference type="PROSITE" id="PS50883"/>
    </source>
</evidence>
<dbReference type="PANTHER" id="PTHR33121">
    <property type="entry name" value="CYCLIC DI-GMP PHOSPHODIESTERASE PDEF"/>
    <property type="match status" value="1"/>
</dbReference>
<name>A0A098Y629_9ACTN</name>
<dbReference type="GO" id="GO:0071111">
    <property type="term" value="F:cyclic-guanylate-specific phosphodiesterase activity"/>
    <property type="evidence" value="ECO:0007669"/>
    <property type="project" value="InterPro"/>
</dbReference>
<organism evidence="2 3">
    <name type="scientific">Modestobacter caceresii</name>
    <dbReference type="NCBI Taxonomy" id="1522368"/>
    <lineage>
        <taxon>Bacteria</taxon>
        <taxon>Bacillati</taxon>
        <taxon>Actinomycetota</taxon>
        <taxon>Actinomycetes</taxon>
        <taxon>Geodermatophilales</taxon>
        <taxon>Geodermatophilaceae</taxon>
        <taxon>Modestobacter</taxon>
    </lineage>
</organism>
<dbReference type="InterPro" id="IPR035919">
    <property type="entry name" value="EAL_sf"/>
</dbReference>
<sequence length="363" mass="38415">MTSTLPDHWDCRPLLAGEEDLTVVFQPIVDLASAEVAGYQALARFPGTASPDVWFAAAAEAGLGAELEALALRKALAALPDLPPNTFLTVNVSPHLLGTAPVAAALAQPATLRRVVVELTEHMPTPDLRALREQTAALRGRGALIAIDDAGSGYAGLQQLAEVRPQLVKLDRALVAGADTDPVKAALAEMVGTFTSRIDAWLLAEGVETVGELAVFARLGVPLAQGWLFGRPTPHFAPLTPEVTQLVRAQVARAQLTESVASLLRPIRQREAFDGDDGPPPYVVVDRTEVPTELVLADLRTGAPYRAPVSLRVHPSAGVTETLQRALTRPPVHRFDPVLCTDRSGAVLGLLRVEDLAAAAATS</sequence>
<dbReference type="InterPro" id="IPR001633">
    <property type="entry name" value="EAL_dom"/>
</dbReference>
<dbReference type="STRING" id="1522368.IN07_12665"/>
<comment type="caution">
    <text evidence="2">The sequence shown here is derived from an EMBL/GenBank/DDBJ whole genome shotgun (WGS) entry which is preliminary data.</text>
</comment>
<dbReference type="Gene3D" id="3.20.20.450">
    <property type="entry name" value="EAL domain"/>
    <property type="match status" value="1"/>
</dbReference>
<reference evidence="2 3" key="1">
    <citation type="submission" date="2014-07" db="EMBL/GenBank/DDBJ databases">
        <title>Biosystematic studies on Modestobacter strains isolated from extreme hyper-arid desert soil and from historic building.</title>
        <authorList>
            <person name="Bukarasam K."/>
            <person name="Bull A."/>
            <person name="Girard G."/>
            <person name="van Wezel G."/>
            <person name="Goodfellow M."/>
        </authorList>
    </citation>
    <scope>NUCLEOTIDE SEQUENCE [LARGE SCALE GENOMIC DNA]</scope>
    <source>
        <strain evidence="2 3">KNN45-2b</strain>
    </source>
</reference>
<evidence type="ECO:0000313" key="2">
    <source>
        <dbReference type="EMBL" id="KGH46293.1"/>
    </source>
</evidence>
<proteinExistence type="predicted"/>
<dbReference type="RefSeq" id="WP_036336176.1">
    <property type="nucleotide sequence ID" value="NZ_JPMX01000053.1"/>
</dbReference>
<dbReference type="Proteomes" id="UP000029713">
    <property type="component" value="Unassembled WGS sequence"/>
</dbReference>
<dbReference type="PROSITE" id="PS50883">
    <property type="entry name" value="EAL"/>
    <property type="match status" value="1"/>
</dbReference>
<gene>
    <name evidence="2" type="ORF">IN07_12665</name>
</gene>
<dbReference type="OrthoDB" id="23692at2"/>
<dbReference type="SUPFAM" id="SSF141868">
    <property type="entry name" value="EAL domain-like"/>
    <property type="match status" value="1"/>
</dbReference>
<evidence type="ECO:0000313" key="3">
    <source>
        <dbReference type="Proteomes" id="UP000029713"/>
    </source>
</evidence>
<dbReference type="EMBL" id="JPMX01000053">
    <property type="protein sequence ID" value="KGH46293.1"/>
    <property type="molecule type" value="Genomic_DNA"/>
</dbReference>
<dbReference type="SMART" id="SM00052">
    <property type="entry name" value="EAL"/>
    <property type="match status" value="1"/>
</dbReference>
<keyword evidence="3" id="KW-1185">Reference proteome</keyword>
<dbReference type="AlphaFoldDB" id="A0A098Y629"/>
<dbReference type="Pfam" id="PF00563">
    <property type="entry name" value="EAL"/>
    <property type="match status" value="1"/>
</dbReference>
<feature type="domain" description="EAL" evidence="1">
    <location>
        <begin position="4"/>
        <end position="246"/>
    </location>
</feature>
<dbReference type="PANTHER" id="PTHR33121:SF76">
    <property type="entry name" value="SIGNALING PROTEIN"/>
    <property type="match status" value="1"/>
</dbReference>
<protein>
    <submittedName>
        <fullName evidence="2">Diguanylate phosphodiesterase</fullName>
    </submittedName>
</protein>
<dbReference type="CDD" id="cd01948">
    <property type="entry name" value="EAL"/>
    <property type="match status" value="1"/>
</dbReference>
<dbReference type="InterPro" id="IPR050706">
    <property type="entry name" value="Cyclic-di-GMP_PDE-like"/>
</dbReference>
<accession>A0A098Y629</accession>